<dbReference type="STRING" id="1842727.RD110_09875"/>
<dbReference type="RefSeq" id="WP_076204738.1">
    <property type="nucleotide sequence ID" value="NZ_CP019236.1"/>
</dbReference>
<dbReference type="EMBL" id="CP019236">
    <property type="protein sequence ID" value="APW40598.1"/>
    <property type="molecule type" value="Genomic_DNA"/>
</dbReference>
<reference evidence="3 4" key="1">
    <citation type="submission" date="2017-01" db="EMBL/GenBank/DDBJ databases">
        <authorList>
            <person name="Mah S.A."/>
            <person name="Swanson W.J."/>
            <person name="Moy G.W."/>
            <person name="Vacquier V.D."/>
        </authorList>
    </citation>
    <scope>NUCLEOTIDE SEQUENCE [LARGE SCALE GENOMIC DNA]</scope>
    <source>
        <strain evidence="3 4">DCY110</strain>
    </source>
</reference>
<evidence type="ECO:0000313" key="4">
    <source>
        <dbReference type="Proteomes" id="UP000186609"/>
    </source>
</evidence>
<gene>
    <name evidence="3" type="ORF">RD110_09875</name>
</gene>
<evidence type="ECO:0000313" key="3">
    <source>
        <dbReference type="EMBL" id="APW40598.1"/>
    </source>
</evidence>
<feature type="signal peptide" evidence="2">
    <location>
        <begin position="1"/>
        <end position="22"/>
    </location>
</feature>
<feature type="compositionally biased region" description="Basic and acidic residues" evidence="1">
    <location>
        <begin position="365"/>
        <end position="377"/>
    </location>
</feature>
<feature type="chain" id="PRO_5012794843" description="Chromosome partitioning protein ParA" evidence="2">
    <location>
        <begin position="23"/>
        <end position="665"/>
    </location>
</feature>
<dbReference type="PANTHER" id="PTHR38731">
    <property type="entry name" value="LIPL45-RELATED LIPOPROTEIN-RELATED"/>
    <property type="match status" value="1"/>
</dbReference>
<keyword evidence="4" id="KW-1185">Reference proteome</keyword>
<evidence type="ECO:0008006" key="5">
    <source>
        <dbReference type="Google" id="ProtNLM"/>
    </source>
</evidence>
<feature type="compositionally biased region" description="Low complexity" evidence="1">
    <location>
        <begin position="482"/>
        <end position="514"/>
    </location>
</feature>
<protein>
    <recommendedName>
        <fullName evidence="5">Chromosome partitioning protein ParA</fullName>
    </recommendedName>
</protein>
<keyword evidence="2" id="KW-0732">Signal</keyword>
<feature type="compositionally biased region" description="Low complexity" evidence="1">
    <location>
        <begin position="440"/>
        <end position="456"/>
    </location>
</feature>
<feature type="compositionally biased region" description="Low complexity" evidence="1">
    <location>
        <begin position="555"/>
        <end position="582"/>
    </location>
</feature>
<dbReference type="PANTHER" id="PTHR38731:SF3">
    <property type="entry name" value="BLL6125 PROTEIN"/>
    <property type="match status" value="1"/>
</dbReference>
<feature type="region of interest" description="Disordered" evidence="1">
    <location>
        <begin position="362"/>
        <end position="665"/>
    </location>
</feature>
<evidence type="ECO:0000256" key="1">
    <source>
        <dbReference type="SAM" id="MobiDB-lite"/>
    </source>
</evidence>
<feature type="compositionally biased region" description="Low complexity" evidence="1">
    <location>
        <begin position="638"/>
        <end position="650"/>
    </location>
</feature>
<accession>A0A1P8K3M8</accession>
<organism evidence="3 4">
    <name type="scientific">Rhodoferax koreensis</name>
    <dbReference type="NCBI Taxonomy" id="1842727"/>
    <lineage>
        <taxon>Bacteria</taxon>
        <taxon>Pseudomonadati</taxon>
        <taxon>Pseudomonadota</taxon>
        <taxon>Betaproteobacteria</taxon>
        <taxon>Burkholderiales</taxon>
        <taxon>Comamonadaceae</taxon>
        <taxon>Rhodoferax</taxon>
    </lineage>
</organism>
<dbReference type="Pfam" id="PF20245">
    <property type="entry name" value="DUF6600"/>
    <property type="match status" value="1"/>
</dbReference>
<proteinExistence type="predicted"/>
<feature type="compositionally biased region" description="Basic and acidic residues" evidence="1">
    <location>
        <begin position="532"/>
        <end position="554"/>
    </location>
</feature>
<name>A0A1P8K3M8_9BURK</name>
<feature type="compositionally biased region" description="Basic and acidic residues" evidence="1">
    <location>
        <begin position="583"/>
        <end position="605"/>
    </location>
</feature>
<sequence>MPRWRPLWLAASLLLGVAGASAQDIDPPGRVARLNLLQGTVSQLVAGDNNWNAAEINRPLTTGDRLHAEPGARLELHSGSSAVRLEGPGTLDISQLDDNTTRLTLGEGKLNLRVRNLYPGEQMEIDTPNLALTVQQPGSFSLEVDARTGTTRVAARYGNATVYGENAESLPLSANGQQFSFAGRNLAQTAPPNLRQNDGFDLWADARDRAEDQSISARYVSRDIPGYQQLDSFGDWQNDTTYGAVWIPRITVAEWAPYRYGQWRWIAPWGWTWVDDAPWGFAPFHYGRWAQIGPRWAWVPGPKAPRPTYAPALVGFLGGQPGRADWNIHAGPDHRPGPGIGWFPLAPGEAWRPGFNATPRYLDGINRDGRRRGDDRPYFFQGRPNAVTAVPQVDFGRGPAWRPNRPNLRDGDLAGAQLLPAPPMPGVRPGNDRPQWNGPARSQAEQAQRAQIQADQARQRQQEAQQRPSQEFQAQQDRLQRENQMQQLQQRQQFEQQQRQQQQWQQQRDLQRNQIDPPHIPIGRPPFQQADGLRREQQAQQERLQRDTAQREQIQRQQQLQQREQQNQQEQQRARQQAQQAEQSRREQQAQQERMQRDVAQREQLQRQQQQQQQQLQRPQFQQSPQPNQIDPPGVRGQPQAQPLQGQPMPRQNPQMLPGNNRDPR</sequence>
<dbReference type="KEGG" id="rhy:RD110_09875"/>
<feature type="compositionally biased region" description="Low complexity" evidence="1">
    <location>
        <begin position="606"/>
        <end position="629"/>
    </location>
</feature>
<feature type="compositionally biased region" description="Low complexity" evidence="1">
    <location>
        <begin position="462"/>
        <end position="473"/>
    </location>
</feature>
<dbReference type="AlphaFoldDB" id="A0A1P8K3M8"/>
<evidence type="ECO:0000256" key="2">
    <source>
        <dbReference type="SAM" id="SignalP"/>
    </source>
</evidence>
<dbReference type="Proteomes" id="UP000186609">
    <property type="component" value="Chromosome"/>
</dbReference>
<dbReference type="InterPro" id="IPR046535">
    <property type="entry name" value="DUF6600"/>
</dbReference>